<sequence length="353" mass="39381">MKIFTSFILFGIIGTCFGAGGAVSGQGGSGGRLEEKHVTYTGNHFVAEGGKFSVTCIVDINDFHHWTFNNKPVVPGEAGYTMIEGPGRQGYIMSRLTVVRAHPFHAGEYKCTTQSNEAHSVFVISGSLTETEETRLLAEGRPLMLTCDYNTTNTDTVWIKDGDEVVESNRIKLFKNSTLYIPAATKQDLGEYHCSLPDEQEPKVFNVVELILHKLLPKSTTVLENDKLSLTCLVQGDPLPTVQWLKNGEPIEKSINSSRLVLSENEYHVPNASLLIKPLMKNDDGDYICLITQFAIQHNTTTDVRVKDIYAALWPFLGIVAEVVLLCTIIFIYERRRIKPNFDESDSEQTNEQ</sequence>
<evidence type="ECO:0000259" key="7">
    <source>
        <dbReference type="PROSITE" id="PS50835"/>
    </source>
</evidence>
<evidence type="ECO:0000256" key="1">
    <source>
        <dbReference type="ARBA" id="ARBA00022729"/>
    </source>
</evidence>
<evidence type="ECO:0000256" key="5">
    <source>
        <dbReference type="SAM" id="Phobius"/>
    </source>
</evidence>
<proteinExistence type="predicted"/>
<dbReference type="SMART" id="SM00409">
    <property type="entry name" value="IG"/>
    <property type="match status" value="3"/>
</dbReference>
<feature type="signal peptide" evidence="6">
    <location>
        <begin position="1"/>
        <end position="18"/>
    </location>
</feature>
<keyword evidence="9" id="KW-1185">Reference proteome</keyword>
<keyword evidence="1 6" id="KW-0732">Signal</keyword>
<gene>
    <name evidence="8" type="primary">BSG-L</name>
    <name evidence="8" type="ORF">Hamer_G013894</name>
</gene>
<evidence type="ECO:0000256" key="3">
    <source>
        <dbReference type="ARBA" id="ARBA00023180"/>
    </source>
</evidence>
<dbReference type="InterPro" id="IPR003598">
    <property type="entry name" value="Ig_sub2"/>
</dbReference>
<dbReference type="AlphaFoldDB" id="A0A8J5KPS1"/>
<feature type="domain" description="Ig-like" evidence="7">
    <location>
        <begin position="126"/>
        <end position="196"/>
    </location>
</feature>
<dbReference type="InterPro" id="IPR013098">
    <property type="entry name" value="Ig_I-set"/>
</dbReference>
<dbReference type="InterPro" id="IPR013783">
    <property type="entry name" value="Ig-like_fold"/>
</dbReference>
<protein>
    <submittedName>
        <fullName evidence="8">Basigin-like</fullName>
    </submittedName>
</protein>
<feature type="transmembrane region" description="Helical" evidence="5">
    <location>
        <begin position="309"/>
        <end position="333"/>
    </location>
</feature>
<keyword evidence="3" id="KW-0325">Glycoprotein</keyword>
<dbReference type="PROSITE" id="PS50835">
    <property type="entry name" value="IG_LIKE"/>
    <property type="match status" value="2"/>
</dbReference>
<keyword evidence="4" id="KW-0393">Immunoglobulin domain</keyword>
<dbReference type="PANTHER" id="PTHR44427:SF5">
    <property type="entry name" value="V-SET AND IMMUNOGLOBULIN DOMAIN-CONTAINING PROTEIN 10-LIKE"/>
    <property type="match status" value="1"/>
</dbReference>
<dbReference type="InterPro" id="IPR003599">
    <property type="entry name" value="Ig_sub"/>
</dbReference>
<dbReference type="PANTHER" id="PTHR44427">
    <property type="entry name" value="CARCINOEMBRYONIC ANTIGEN-RELATED CELL ADHESION MOLECULE 19"/>
    <property type="match status" value="1"/>
</dbReference>
<dbReference type="CDD" id="cd00096">
    <property type="entry name" value="Ig"/>
    <property type="match status" value="1"/>
</dbReference>
<comment type="caution">
    <text evidence="8">The sequence shown here is derived from an EMBL/GenBank/DDBJ whole genome shotgun (WGS) entry which is preliminary data.</text>
</comment>
<dbReference type="Pfam" id="PF07679">
    <property type="entry name" value="I-set"/>
    <property type="match status" value="1"/>
</dbReference>
<feature type="domain" description="Ig-like" evidence="7">
    <location>
        <begin position="202"/>
        <end position="307"/>
    </location>
</feature>
<evidence type="ECO:0000313" key="8">
    <source>
        <dbReference type="EMBL" id="KAG7171099.1"/>
    </source>
</evidence>
<dbReference type="EMBL" id="JAHLQT010012946">
    <property type="protein sequence ID" value="KAG7171099.1"/>
    <property type="molecule type" value="Genomic_DNA"/>
</dbReference>
<evidence type="ECO:0000256" key="4">
    <source>
        <dbReference type="ARBA" id="ARBA00023319"/>
    </source>
</evidence>
<accession>A0A8J5KPS1</accession>
<organism evidence="8 9">
    <name type="scientific">Homarus americanus</name>
    <name type="common">American lobster</name>
    <dbReference type="NCBI Taxonomy" id="6706"/>
    <lineage>
        <taxon>Eukaryota</taxon>
        <taxon>Metazoa</taxon>
        <taxon>Ecdysozoa</taxon>
        <taxon>Arthropoda</taxon>
        <taxon>Crustacea</taxon>
        <taxon>Multicrustacea</taxon>
        <taxon>Malacostraca</taxon>
        <taxon>Eumalacostraca</taxon>
        <taxon>Eucarida</taxon>
        <taxon>Decapoda</taxon>
        <taxon>Pleocyemata</taxon>
        <taxon>Astacidea</taxon>
        <taxon>Nephropoidea</taxon>
        <taxon>Nephropidae</taxon>
        <taxon>Homarus</taxon>
    </lineage>
</organism>
<keyword evidence="5" id="KW-0812">Transmembrane</keyword>
<reference evidence="8" key="1">
    <citation type="journal article" date="2021" name="Sci. Adv.">
        <title>The American lobster genome reveals insights on longevity, neural, and immune adaptations.</title>
        <authorList>
            <person name="Polinski J.M."/>
            <person name="Zimin A.V."/>
            <person name="Clark K.F."/>
            <person name="Kohn A.B."/>
            <person name="Sadowski N."/>
            <person name="Timp W."/>
            <person name="Ptitsyn A."/>
            <person name="Khanna P."/>
            <person name="Romanova D.Y."/>
            <person name="Williams P."/>
            <person name="Greenwood S.J."/>
            <person name="Moroz L.L."/>
            <person name="Walt D.R."/>
            <person name="Bodnar A.G."/>
        </authorList>
    </citation>
    <scope>NUCLEOTIDE SEQUENCE</scope>
    <source>
        <strain evidence="8">GMGI-L3</strain>
    </source>
</reference>
<dbReference type="Proteomes" id="UP000747542">
    <property type="component" value="Unassembled WGS sequence"/>
</dbReference>
<keyword evidence="5" id="KW-0472">Membrane</keyword>
<dbReference type="SUPFAM" id="SSF48726">
    <property type="entry name" value="Immunoglobulin"/>
    <property type="match status" value="3"/>
</dbReference>
<evidence type="ECO:0000313" key="9">
    <source>
        <dbReference type="Proteomes" id="UP000747542"/>
    </source>
</evidence>
<dbReference type="InterPro" id="IPR007110">
    <property type="entry name" value="Ig-like_dom"/>
</dbReference>
<dbReference type="Gene3D" id="2.60.40.10">
    <property type="entry name" value="Immunoglobulins"/>
    <property type="match status" value="3"/>
</dbReference>
<dbReference type="SMART" id="SM00408">
    <property type="entry name" value="IGc2"/>
    <property type="match status" value="3"/>
</dbReference>
<keyword evidence="5" id="KW-1133">Transmembrane helix</keyword>
<dbReference type="InterPro" id="IPR050831">
    <property type="entry name" value="CEA_cell_adhesion"/>
</dbReference>
<feature type="chain" id="PRO_5035188988" evidence="6">
    <location>
        <begin position="19"/>
        <end position="353"/>
    </location>
</feature>
<keyword evidence="2" id="KW-1015">Disulfide bond</keyword>
<dbReference type="InterPro" id="IPR036179">
    <property type="entry name" value="Ig-like_dom_sf"/>
</dbReference>
<dbReference type="Pfam" id="PF13927">
    <property type="entry name" value="Ig_3"/>
    <property type="match status" value="1"/>
</dbReference>
<name>A0A8J5KPS1_HOMAM</name>
<dbReference type="FunFam" id="2.60.40.10:FF:000032">
    <property type="entry name" value="palladin isoform X1"/>
    <property type="match status" value="1"/>
</dbReference>
<evidence type="ECO:0000256" key="2">
    <source>
        <dbReference type="ARBA" id="ARBA00023157"/>
    </source>
</evidence>
<evidence type="ECO:0000256" key="6">
    <source>
        <dbReference type="SAM" id="SignalP"/>
    </source>
</evidence>